<dbReference type="RefSeq" id="WP_306413366.1">
    <property type="nucleotide sequence ID" value="NZ_JANFPI010000012.1"/>
</dbReference>
<dbReference type="Pfam" id="PF13454">
    <property type="entry name" value="NAD_binding_9"/>
    <property type="match status" value="1"/>
</dbReference>
<gene>
    <name evidence="3" type="ORF">NOF55_22420</name>
</gene>
<evidence type="ECO:0000313" key="4">
    <source>
        <dbReference type="Proteomes" id="UP001208771"/>
    </source>
</evidence>
<keyword evidence="4" id="KW-1185">Reference proteome</keyword>
<proteinExistence type="predicted"/>
<name>A0AAE3SXK1_9HYPH</name>
<evidence type="ECO:0000256" key="1">
    <source>
        <dbReference type="SAM" id="MobiDB-lite"/>
    </source>
</evidence>
<dbReference type="SUPFAM" id="SSF51905">
    <property type="entry name" value="FAD/NAD(P)-binding domain"/>
    <property type="match status" value="2"/>
</dbReference>
<dbReference type="Gene3D" id="3.50.50.60">
    <property type="entry name" value="FAD/NAD(P)-binding domain"/>
    <property type="match status" value="1"/>
</dbReference>
<dbReference type="PANTHER" id="PTHR40254:SF1">
    <property type="entry name" value="BLR0577 PROTEIN"/>
    <property type="match status" value="1"/>
</dbReference>
<dbReference type="InterPro" id="IPR036188">
    <property type="entry name" value="FAD/NAD-bd_sf"/>
</dbReference>
<protein>
    <submittedName>
        <fullName evidence="3">FAD-dependent oxidoreductase</fullName>
    </submittedName>
</protein>
<dbReference type="InterPro" id="IPR038732">
    <property type="entry name" value="HpyO/CreE_NAD-binding"/>
</dbReference>
<dbReference type="EMBL" id="JANFPI010000012">
    <property type="protein sequence ID" value="MCX8999863.1"/>
    <property type="molecule type" value="Genomic_DNA"/>
</dbReference>
<feature type="region of interest" description="Disordered" evidence="1">
    <location>
        <begin position="271"/>
        <end position="291"/>
    </location>
</feature>
<evidence type="ECO:0000313" key="3">
    <source>
        <dbReference type="EMBL" id="MCX8999863.1"/>
    </source>
</evidence>
<evidence type="ECO:0000259" key="2">
    <source>
        <dbReference type="Pfam" id="PF13454"/>
    </source>
</evidence>
<reference evidence="3" key="1">
    <citation type="submission" date="2022-07" db="EMBL/GenBank/DDBJ databases">
        <title>Ectorhizobium quercum gen.nov., sp. nov.</title>
        <authorList>
            <person name="Ma T."/>
            <person name="Li Y."/>
        </authorList>
    </citation>
    <scope>NUCLEOTIDE SEQUENCE</scope>
    <source>
        <strain evidence="3">BDR2-2</strain>
    </source>
</reference>
<accession>A0AAE3SXK1</accession>
<dbReference type="Proteomes" id="UP001208771">
    <property type="component" value="Unassembled WGS sequence"/>
</dbReference>
<comment type="caution">
    <text evidence="3">The sequence shown here is derived from an EMBL/GenBank/DDBJ whole genome shotgun (WGS) entry which is preliminary data.</text>
</comment>
<dbReference type="PANTHER" id="PTHR40254">
    <property type="entry name" value="BLR0577 PROTEIN"/>
    <property type="match status" value="1"/>
</dbReference>
<dbReference type="AlphaFoldDB" id="A0AAE3SXK1"/>
<dbReference type="PRINTS" id="PR00368">
    <property type="entry name" value="FADPNR"/>
</dbReference>
<feature type="domain" description="FAD-dependent urate hydroxylase HpyO/Asp monooxygenase CreE-like FAD/NAD(P)-binding" evidence="2">
    <location>
        <begin position="68"/>
        <end position="205"/>
    </location>
</feature>
<sequence length="516" mass="55479">MSSRNHFPTVAVIGGGVTGATVALHLARRLGQAETAHFAEMALGPHGSQGRAAVADVSAPPLARNSLRLRQREERKTARIVLFEPRDRLGAGLAYDTAEPVHRINVPAERMSLFPDDPESFARWLTVTGALKDDPEAVAGGVPFPRRETFGRYAAAQLQPFIDAGAVEHRRVRATRARKEDGGWRITDQDGETLDADILALAVSHPAPALPSSLRPLAAHPGLVADATLPDALGRIGPEDRVLVVGNGLTAADVIAALKRRGHTGRIVSVSRRGLRSRGHPATAQEPFGDFLHPPARHASELLGRIRRAIREAETRGLSWHAVLDAVRQQAQDIWASLPLSETRRLVRHVRPFWDVHRFRIAPQIEAVLDRAIADGSLTVKAASIRSAEADGDTIRVLLKERRRADPEPLEVEAVVVTTGPAHGGILGSQPLLSQLAADGYIALCPTGLGLWCNRDSQALSPDGTVEDGLLIAGPLARGTYGELMGLPQVTEHAVFIAEQIASRVGRDIPAQARMA</sequence>
<organism evidence="3 4">
    <name type="scientific">Ectorhizobium quercum</name>
    <dbReference type="NCBI Taxonomy" id="2965071"/>
    <lineage>
        <taxon>Bacteria</taxon>
        <taxon>Pseudomonadati</taxon>
        <taxon>Pseudomonadota</taxon>
        <taxon>Alphaproteobacteria</taxon>
        <taxon>Hyphomicrobiales</taxon>
        <taxon>Rhizobiaceae</taxon>
        <taxon>Ectorhizobium</taxon>
    </lineage>
</organism>
<dbReference type="InterPro" id="IPR052189">
    <property type="entry name" value="L-asp_N-monooxygenase_NS-form"/>
</dbReference>